<organism evidence="1">
    <name type="scientific">Amphimedon queenslandica</name>
    <name type="common">Sponge</name>
    <dbReference type="NCBI Taxonomy" id="400682"/>
    <lineage>
        <taxon>Eukaryota</taxon>
        <taxon>Metazoa</taxon>
        <taxon>Porifera</taxon>
        <taxon>Demospongiae</taxon>
        <taxon>Heteroscleromorpha</taxon>
        <taxon>Haplosclerida</taxon>
        <taxon>Niphatidae</taxon>
        <taxon>Amphimedon</taxon>
    </lineage>
</organism>
<dbReference type="AlphaFoldDB" id="A0A1X7SFU9"/>
<reference evidence="1" key="1">
    <citation type="submission" date="2017-05" db="UniProtKB">
        <authorList>
            <consortium name="EnsemblMetazoa"/>
        </authorList>
    </citation>
    <scope>IDENTIFICATION</scope>
</reference>
<proteinExistence type="predicted"/>
<name>A0A1X7SFU9_AMPQE</name>
<protein>
    <submittedName>
        <fullName evidence="1">Uncharacterized protein</fullName>
    </submittedName>
</protein>
<sequence length="128" mass="14090">MIHKDNTPRNFWKLGRIDDTITGKDRIVQGAQVEVHCKDGQTKILKQSIAIIPMEIESQVISISHTGCQSISDSHTQSLVILNFHTGSQAISDSHTGFQVIWDSHTGSQVISDSHTRSQVISESHTGS</sequence>
<accession>A0A1X7SFU9</accession>
<dbReference type="EnsemblMetazoa" id="Aqu2.1.00956_001">
    <property type="protein sequence ID" value="Aqu2.1.00956_001"/>
    <property type="gene ID" value="Aqu2.1.00956"/>
</dbReference>
<evidence type="ECO:0000313" key="1">
    <source>
        <dbReference type="EnsemblMetazoa" id="Aqu2.1.00956_001"/>
    </source>
</evidence>
<dbReference type="InParanoid" id="A0A1X7SFU9"/>